<dbReference type="GO" id="GO:0016887">
    <property type="term" value="F:ATP hydrolysis activity"/>
    <property type="evidence" value="ECO:0007669"/>
    <property type="project" value="InterPro"/>
</dbReference>
<dbReference type="Pfam" id="PF00005">
    <property type="entry name" value="ABC_tran"/>
    <property type="match status" value="1"/>
</dbReference>
<feature type="domain" description="ABC transporter" evidence="5">
    <location>
        <begin position="5"/>
        <end position="226"/>
    </location>
</feature>
<evidence type="ECO:0000256" key="3">
    <source>
        <dbReference type="ARBA" id="ARBA00022741"/>
    </source>
</evidence>
<dbReference type="CDD" id="cd03255">
    <property type="entry name" value="ABC_MJ0796_LolCDE_FtsE"/>
    <property type="match status" value="1"/>
</dbReference>
<dbReference type="InterPro" id="IPR027417">
    <property type="entry name" value="P-loop_NTPase"/>
</dbReference>
<dbReference type="KEGG" id="vgu:HYG85_19315"/>
<dbReference type="Proteomes" id="UP000677305">
    <property type="component" value="Chromosome"/>
</dbReference>
<keyword evidence="7" id="KW-1185">Reference proteome</keyword>
<evidence type="ECO:0000256" key="2">
    <source>
        <dbReference type="ARBA" id="ARBA00022448"/>
    </source>
</evidence>
<dbReference type="PROSITE" id="PS00211">
    <property type="entry name" value="ABC_TRANSPORTER_1"/>
    <property type="match status" value="1"/>
</dbReference>
<comment type="similarity">
    <text evidence="1">Belongs to the ABC transporter superfamily.</text>
</comment>
<dbReference type="Gene3D" id="3.40.50.300">
    <property type="entry name" value="P-loop containing nucleotide triphosphate hydrolases"/>
    <property type="match status" value="1"/>
</dbReference>
<keyword evidence="3" id="KW-0547">Nucleotide-binding</keyword>
<evidence type="ECO:0000259" key="5">
    <source>
        <dbReference type="PROSITE" id="PS50893"/>
    </source>
</evidence>
<evidence type="ECO:0000313" key="7">
    <source>
        <dbReference type="Proteomes" id="UP000677305"/>
    </source>
</evidence>
<dbReference type="PANTHER" id="PTHR42798:SF4">
    <property type="entry name" value="ABC TRANSPORTER DOMAIN-CONTAINING PROTEIN"/>
    <property type="match status" value="1"/>
</dbReference>
<proteinExistence type="inferred from homology"/>
<dbReference type="GO" id="GO:0005524">
    <property type="term" value="F:ATP binding"/>
    <property type="evidence" value="ECO:0007669"/>
    <property type="project" value="UniProtKB-KW"/>
</dbReference>
<dbReference type="InterPro" id="IPR017871">
    <property type="entry name" value="ABC_transporter-like_CS"/>
</dbReference>
<dbReference type="InterPro" id="IPR003439">
    <property type="entry name" value="ABC_transporter-like_ATP-bd"/>
</dbReference>
<gene>
    <name evidence="6" type="ORF">HYG85_19315</name>
</gene>
<keyword evidence="4 6" id="KW-0067">ATP-binding</keyword>
<dbReference type="InterPro" id="IPR003593">
    <property type="entry name" value="AAA+_ATPase"/>
</dbReference>
<protein>
    <submittedName>
        <fullName evidence="6">ABC transporter ATP-binding protein</fullName>
    </submittedName>
</protein>
<dbReference type="SUPFAM" id="SSF52540">
    <property type="entry name" value="P-loop containing nucleoside triphosphate hydrolases"/>
    <property type="match status" value="1"/>
</dbReference>
<organism evidence="6 7">
    <name type="scientific">Vallitalea guaymasensis</name>
    <dbReference type="NCBI Taxonomy" id="1185412"/>
    <lineage>
        <taxon>Bacteria</taxon>
        <taxon>Bacillati</taxon>
        <taxon>Bacillota</taxon>
        <taxon>Clostridia</taxon>
        <taxon>Lachnospirales</taxon>
        <taxon>Vallitaleaceae</taxon>
        <taxon>Vallitalea</taxon>
    </lineage>
</organism>
<dbReference type="InterPro" id="IPR017911">
    <property type="entry name" value="MacB-like_ATP-bd"/>
</dbReference>
<evidence type="ECO:0000256" key="1">
    <source>
        <dbReference type="ARBA" id="ARBA00005417"/>
    </source>
</evidence>
<dbReference type="AlphaFoldDB" id="A0A8J8ME28"/>
<reference evidence="6 7" key="1">
    <citation type="submission" date="2020-07" db="EMBL/GenBank/DDBJ databases">
        <title>Vallitalea guaymasensis genome.</title>
        <authorList>
            <person name="Postec A."/>
        </authorList>
    </citation>
    <scope>NUCLEOTIDE SEQUENCE [LARGE SCALE GENOMIC DNA]</scope>
    <source>
        <strain evidence="6 7">Ra1766G1</strain>
    </source>
</reference>
<evidence type="ECO:0000256" key="4">
    <source>
        <dbReference type="ARBA" id="ARBA00022840"/>
    </source>
</evidence>
<dbReference type="RefSeq" id="WP_212691057.1">
    <property type="nucleotide sequence ID" value="NZ_CP058561.1"/>
</dbReference>
<dbReference type="PROSITE" id="PS50893">
    <property type="entry name" value="ABC_TRANSPORTER_2"/>
    <property type="match status" value="1"/>
</dbReference>
<dbReference type="EMBL" id="CP058561">
    <property type="protein sequence ID" value="QUH30950.1"/>
    <property type="molecule type" value="Genomic_DNA"/>
</dbReference>
<dbReference type="PANTHER" id="PTHR42798">
    <property type="entry name" value="LIPOPROTEIN-RELEASING SYSTEM ATP-BINDING PROTEIN LOLD"/>
    <property type="match status" value="1"/>
</dbReference>
<sequence>MDNIITAKNICKSYKIGEDSQVVLRDVSIDFPKGSFTCIMGASGSGKSSLLYILSGLDAYDTGEVYFNGSRLPDFSKENDKELSKIRCNNFSFIFQFYNLLHALTVEENIYLPLLLAKKDVKDYTDKINRLLEAVGLTDKRNKKISTLSGGEQQRVSIIRALVAETEVIFADEPTGNLDYDNSNKVIDLLVELSKKYDKTVILATHDHEVAKRGDKILTLKNGILI</sequence>
<dbReference type="SMART" id="SM00382">
    <property type="entry name" value="AAA"/>
    <property type="match status" value="1"/>
</dbReference>
<name>A0A8J8ME28_9FIRM</name>
<keyword evidence="2" id="KW-0813">Transport</keyword>
<evidence type="ECO:0000313" key="6">
    <source>
        <dbReference type="EMBL" id="QUH30950.1"/>
    </source>
</evidence>
<accession>A0A8J8ME28</accession>